<dbReference type="Proteomes" id="UP000029981">
    <property type="component" value="Chromosome 1"/>
</dbReference>
<evidence type="ECO:0000256" key="1">
    <source>
        <dbReference type="SAM" id="MobiDB-lite"/>
    </source>
</evidence>
<dbReference type="GO" id="GO:0004309">
    <property type="term" value="F:exopolyphosphatase activity"/>
    <property type="evidence" value="ECO:0000318"/>
    <property type="project" value="GO_Central"/>
</dbReference>
<dbReference type="EMBL" id="CM002922">
    <property type="protein sequence ID" value="KGN64348.1"/>
    <property type="molecule type" value="Genomic_DNA"/>
</dbReference>
<feature type="compositionally biased region" description="Polar residues" evidence="1">
    <location>
        <begin position="381"/>
        <end position="391"/>
    </location>
</feature>
<dbReference type="InterPro" id="IPR038763">
    <property type="entry name" value="DHH_sf"/>
</dbReference>
<dbReference type="GO" id="GO:0005737">
    <property type="term" value="C:cytoplasm"/>
    <property type="evidence" value="ECO:0000318"/>
    <property type="project" value="GO_Central"/>
</dbReference>
<reference evidence="2 3" key="3">
    <citation type="journal article" date="2010" name="BMC Genomics">
        <title>Transcriptome sequencing and comparative analysis of cucumber flowers with different sex types.</title>
        <authorList>
            <person name="Guo S."/>
            <person name="Zheng Y."/>
            <person name="Joung J.G."/>
            <person name="Liu S."/>
            <person name="Zhang Z."/>
            <person name="Crasta O.R."/>
            <person name="Sobral B.W."/>
            <person name="Xu Y."/>
            <person name="Huang S."/>
            <person name="Fei Z."/>
        </authorList>
    </citation>
    <scope>NUCLEOTIDE SEQUENCE [LARGE SCALE GENOMIC DNA]</scope>
    <source>
        <strain evidence="3">cv. 9930</strain>
    </source>
</reference>
<keyword evidence="3" id="KW-1185">Reference proteome</keyword>
<accession>A0A0A0LRB9</accession>
<gene>
    <name evidence="2" type="ORF">Csa_1G046920</name>
</gene>
<feature type="compositionally biased region" description="Basic and acidic residues" evidence="1">
    <location>
        <begin position="1"/>
        <end position="19"/>
    </location>
</feature>
<feature type="region of interest" description="Disordered" evidence="1">
    <location>
        <begin position="70"/>
        <end position="125"/>
    </location>
</feature>
<name>A0A0A0LRB9_CUCSA</name>
<feature type="compositionally biased region" description="Polar residues" evidence="1">
    <location>
        <begin position="407"/>
        <end position="433"/>
    </location>
</feature>
<dbReference type="PANTHER" id="PTHR12112:SF39">
    <property type="entry name" value="EG:152A3.5 PROTEIN (FBGN0003116_PN PROTEIN)"/>
    <property type="match status" value="1"/>
</dbReference>
<evidence type="ECO:0000313" key="2">
    <source>
        <dbReference type="EMBL" id="KGN64348.1"/>
    </source>
</evidence>
<dbReference type="AlphaFoldDB" id="A0A0A0LRB9"/>
<evidence type="ECO:0000313" key="3">
    <source>
        <dbReference type="Proteomes" id="UP000029981"/>
    </source>
</evidence>
<proteinExistence type="predicted"/>
<reference evidence="2 3" key="1">
    <citation type="journal article" date="2009" name="Nat. Genet.">
        <title>The genome of the cucumber, Cucumis sativus L.</title>
        <authorList>
            <person name="Huang S."/>
            <person name="Li R."/>
            <person name="Zhang Z."/>
            <person name="Li L."/>
            <person name="Gu X."/>
            <person name="Fan W."/>
            <person name="Lucas W.J."/>
            <person name="Wang X."/>
            <person name="Xie B."/>
            <person name="Ni P."/>
            <person name="Ren Y."/>
            <person name="Zhu H."/>
            <person name="Li J."/>
            <person name="Lin K."/>
            <person name="Jin W."/>
            <person name="Fei Z."/>
            <person name="Li G."/>
            <person name="Staub J."/>
            <person name="Kilian A."/>
            <person name="van der Vossen E.A."/>
            <person name="Wu Y."/>
            <person name="Guo J."/>
            <person name="He J."/>
            <person name="Jia Z."/>
            <person name="Ren Y."/>
            <person name="Tian G."/>
            <person name="Lu Y."/>
            <person name="Ruan J."/>
            <person name="Qian W."/>
            <person name="Wang M."/>
            <person name="Huang Q."/>
            <person name="Li B."/>
            <person name="Xuan Z."/>
            <person name="Cao J."/>
            <person name="Asan"/>
            <person name="Wu Z."/>
            <person name="Zhang J."/>
            <person name="Cai Q."/>
            <person name="Bai Y."/>
            <person name="Zhao B."/>
            <person name="Han Y."/>
            <person name="Li Y."/>
            <person name="Li X."/>
            <person name="Wang S."/>
            <person name="Shi Q."/>
            <person name="Liu S."/>
            <person name="Cho W.K."/>
            <person name="Kim J.Y."/>
            <person name="Xu Y."/>
            <person name="Heller-Uszynska K."/>
            <person name="Miao H."/>
            <person name="Cheng Z."/>
            <person name="Zhang S."/>
            <person name="Wu J."/>
            <person name="Yang Y."/>
            <person name="Kang H."/>
            <person name="Li M."/>
            <person name="Liang H."/>
            <person name="Ren X."/>
            <person name="Shi Z."/>
            <person name="Wen M."/>
            <person name="Jian M."/>
            <person name="Yang H."/>
            <person name="Zhang G."/>
            <person name="Yang Z."/>
            <person name="Chen R."/>
            <person name="Liu S."/>
            <person name="Li J."/>
            <person name="Ma L."/>
            <person name="Liu H."/>
            <person name="Zhou Y."/>
            <person name="Zhao J."/>
            <person name="Fang X."/>
            <person name="Li G."/>
            <person name="Fang L."/>
            <person name="Li Y."/>
            <person name="Liu D."/>
            <person name="Zheng H."/>
            <person name="Zhang Y."/>
            <person name="Qin N."/>
            <person name="Li Z."/>
            <person name="Yang G."/>
            <person name="Yang S."/>
            <person name="Bolund L."/>
            <person name="Kristiansen K."/>
            <person name="Zheng H."/>
            <person name="Li S."/>
            <person name="Zhang X."/>
            <person name="Yang H."/>
            <person name="Wang J."/>
            <person name="Sun R."/>
            <person name="Zhang B."/>
            <person name="Jiang S."/>
            <person name="Wang J."/>
            <person name="Du Y."/>
            <person name="Li S."/>
        </authorList>
    </citation>
    <scope>NUCLEOTIDE SEQUENCE [LARGE SCALE GENOMIC DNA]</scope>
    <source>
        <strain evidence="3">cv. 9930</strain>
    </source>
</reference>
<sequence>MEKLKKASSREEEKRHRAVDNFSGEILSKVVRHSRNKSESYSTSSAAEEEELTNPASAVQKWISNILKPPPNPAISIPDPPPSTPRKSRFHAHLPPSRLPNTPSDALLSPPKTLTDPPPRRTVSSPAFSLQTVRSKSNLNGFSQNDYGDLEFGLNGFLKEQRMKLKRVVLEMGILHCSVLRNLLIFENAGTSSMVAAICYAWLLENKLRQTNVETGRECLVVPVMNMQRGKMWNQRQVAWLFYHLGLDASSILFTDEVDLESLMIAGQTSISVVGQDVLKMNDGVGSQCTILTDNYCEDAYHLLQTPLLKNLLLAGILLDTKNLDASSQSSMTRDAEAVQLLSVGSAPNSKNGLYDQLMRVQKESSFLDALIQNYGKPPSDGSNNHVGNTNHIKERNQPSSPPHGNAINQQKKSSDIGTAKTSKVSPKSGTSLNPVRYLFKHQLEKHPTPPVERVKTSWQNGSVLDRNEITLAWFVFEVY</sequence>
<feature type="region of interest" description="Disordered" evidence="1">
    <location>
        <begin position="373"/>
        <end position="433"/>
    </location>
</feature>
<reference evidence="2 3" key="4">
    <citation type="journal article" date="2011" name="BMC Genomics">
        <title>RNA-Seq improves annotation of protein-coding genes in the cucumber genome.</title>
        <authorList>
            <person name="Li Z."/>
            <person name="Zhang Z."/>
            <person name="Yan P."/>
            <person name="Huang S."/>
            <person name="Fei Z."/>
            <person name="Lin K."/>
        </authorList>
    </citation>
    <scope>NUCLEOTIDE SEQUENCE [LARGE SCALE GENOMIC DNA]</scope>
    <source>
        <strain evidence="3">cv. 9930</strain>
    </source>
</reference>
<feature type="compositionally biased region" description="Pro residues" evidence="1">
    <location>
        <begin position="70"/>
        <end position="84"/>
    </location>
</feature>
<dbReference type="SUPFAM" id="SSF64182">
    <property type="entry name" value="DHH phosphoesterases"/>
    <property type="match status" value="1"/>
</dbReference>
<dbReference type="Gene3D" id="3.90.1640.10">
    <property type="entry name" value="inorganic pyrophosphatase (n-terminal core)"/>
    <property type="match status" value="1"/>
</dbReference>
<dbReference type="PANTHER" id="PTHR12112">
    <property type="entry name" value="BNIP - RELATED"/>
    <property type="match status" value="1"/>
</dbReference>
<reference evidence="2 3" key="2">
    <citation type="journal article" date="2009" name="PLoS ONE">
        <title>An integrated genetic and cytogenetic map of the cucumber genome.</title>
        <authorList>
            <person name="Ren Y."/>
            <person name="Zhang Z."/>
            <person name="Liu J."/>
            <person name="Staub J.E."/>
            <person name="Han Y."/>
            <person name="Cheng Z."/>
            <person name="Li X."/>
            <person name="Lu J."/>
            <person name="Miao H."/>
            <person name="Kang H."/>
            <person name="Xie B."/>
            <person name="Gu X."/>
            <person name="Wang X."/>
            <person name="Du Y."/>
            <person name="Jin W."/>
            <person name="Huang S."/>
        </authorList>
    </citation>
    <scope>NUCLEOTIDE SEQUENCE [LARGE SCALE GENOMIC DNA]</scope>
    <source>
        <strain evidence="3">cv. 9930</strain>
    </source>
</reference>
<dbReference type="OMA" id="SEVESQC"/>
<feature type="region of interest" description="Disordered" evidence="1">
    <location>
        <begin position="1"/>
        <end position="56"/>
    </location>
</feature>
<protein>
    <submittedName>
        <fullName evidence="2">Uncharacterized protein</fullName>
    </submittedName>
</protein>
<dbReference type="STRING" id="3659.A0A0A0LRB9"/>
<dbReference type="Gramene" id="KGN64348">
    <property type="protein sequence ID" value="KGN64348"/>
    <property type="gene ID" value="Csa_1G046920"/>
</dbReference>
<organism evidence="2 3">
    <name type="scientific">Cucumis sativus</name>
    <name type="common">Cucumber</name>
    <dbReference type="NCBI Taxonomy" id="3659"/>
    <lineage>
        <taxon>Eukaryota</taxon>
        <taxon>Viridiplantae</taxon>
        <taxon>Streptophyta</taxon>
        <taxon>Embryophyta</taxon>
        <taxon>Tracheophyta</taxon>
        <taxon>Spermatophyta</taxon>
        <taxon>Magnoliopsida</taxon>
        <taxon>eudicotyledons</taxon>
        <taxon>Gunneridae</taxon>
        <taxon>Pentapetalae</taxon>
        <taxon>rosids</taxon>
        <taxon>fabids</taxon>
        <taxon>Cucurbitales</taxon>
        <taxon>Cucurbitaceae</taxon>
        <taxon>Benincaseae</taxon>
        <taxon>Cucumis</taxon>
    </lineage>
</organism>